<dbReference type="PANTHER" id="PTHR43000">
    <property type="entry name" value="DTDP-D-GLUCOSE 4,6-DEHYDRATASE-RELATED"/>
    <property type="match status" value="1"/>
</dbReference>
<evidence type="ECO:0000259" key="1">
    <source>
        <dbReference type="Pfam" id="PF16363"/>
    </source>
</evidence>
<dbReference type="Pfam" id="PF16363">
    <property type="entry name" value="GDP_Man_Dehyd"/>
    <property type="match status" value="1"/>
</dbReference>
<sequence length="74" mass="8224">MKTFVTGSAGFIGSNFVTQWLSENDGPVISYDKLTYAGNKINLASCLSDSRHTFINGDICETEKLINIFNDFRP</sequence>
<organism evidence="2">
    <name type="scientific">marine metagenome</name>
    <dbReference type="NCBI Taxonomy" id="408172"/>
    <lineage>
        <taxon>unclassified sequences</taxon>
        <taxon>metagenomes</taxon>
        <taxon>ecological metagenomes</taxon>
    </lineage>
</organism>
<dbReference type="SUPFAM" id="SSF51735">
    <property type="entry name" value="NAD(P)-binding Rossmann-fold domains"/>
    <property type="match status" value="1"/>
</dbReference>
<protein>
    <recommendedName>
        <fullName evidence="1">NAD(P)-binding domain-containing protein</fullName>
    </recommendedName>
</protein>
<reference evidence="2" key="1">
    <citation type="submission" date="2018-05" db="EMBL/GenBank/DDBJ databases">
        <authorList>
            <person name="Lanie J.A."/>
            <person name="Ng W.-L."/>
            <person name="Kazmierczak K.M."/>
            <person name="Andrzejewski T.M."/>
            <person name="Davidsen T.M."/>
            <person name="Wayne K.J."/>
            <person name="Tettelin H."/>
            <person name="Glass J.I."/>
            <person name="Rusch D."/>
            <person name="Podicherti R."/>
            <person name="Tsui H.-C.T."/>
            <person name="Winkler M.E."/>
        </authorList>
    </citation>
    <scope>NUCLEOTIDE SEQUENCE</scope>
</reference>
<proteinExistence type="predicted"/>
<dbReference type="InterPro" id="IPR036291">
    <property type="entry name" value="NAD(P)-bd_dom_sf"/>
</dbReference>
<evidence type="ECO:0000313" key="2">
    <source>
        <dbReference type="EMBL" id="SVE40193.1"/>
    </source>
</evidence>
<dbReference type="InterPro" id="IPR016040">
    <property type="entry name" value="NAD(P)-bd_dom"/>
</dbReference>
<feature type="non-terminal residue" evidence="2">
    <location>
        <position position="74"/>
    </location>
</feature>
<dbReference type="AlphaFoldDB" id="A0A383D7D7"/>
<dbReference type="Gene3D" id="3.40.50.720">
    <property type="entry name" value="NAD(P)-binding Rossmann-like Domain"/>
    <property type="match status" value="1"/>
</dbReference>
<dbReference type="EMBL" id="UINC01214797">
    <property type="protein sequence ID" value="SVE40193.1"/>
    <property type="molecule type" value="Genomic_DNA"/>
</dbReference>
<name>A0A383D7D7_9ZZZZ</name>
<feature type="domain" description="NAD(P)-binding" evidence="1">
    <location>
        <begin position="4"/>
        <end position="74"/>
    </location>
</feature>
<accession>A0A383D7D7</accession>
<gene>
    <name evidence="2" type="ORF">METZ01_LOCUS493047</name>
</gene>